<organism evidence="1 2">
    <name type="scientific">Albidovulum aquaemixtae</name>
    <dbReference type="NCBI Taxonomy" id="1542388"/>
    <lineage>
        <taxon>Bacteria</taxon>
        <taxon>Pseudomonadati</taxon>
        <taxon>Pseudomonadota</taxon>
        <taxon>Alphaproteobacteria</taxon>
        <taxon>Rhodobacterales</taxon>
        <taxon>Paracoccaceae</taxon>
        <taxon>Albidovulum</taxon>
    </lineage>
</organism>
<dbReference type="EMBL" id="OMOQ01000003">
    <property type="protein sequence ID" value="SPH24572.1"/>
    <property type="molecule type" value="Genomic_DNA"/>
</dbReference>
<proteinExistence type="predicted"/>
<evidence type="ECO:0000313" key="2">
    <source>
        <dbReference type="Proteomes" id="UP000244924"/>
    </source>
</evidence>
<dbReference type="OrthoDB" id="7659348at2"/>
<accession>A0A2R8BMP0</accession>
<dbReference type="RefSeq" id="WP_108854554.1">
    <property type="nucleotide sequence ID" value="NZ_OMOQ01000003.1"/>
</dbReference>
<evidence type="ECO:0000313" key="1">
    <source>
        <dbReference type="EMBL" id="SPH24572.1"/>
    </source>
</evidence>
<reference evidence="1 2" key="1">
    <citation type="submission" date="2018-03" db="EMBL/GenBank/DDBJ databases">
        <authorList>
            <person name="Keele B.F."/>
        </authorList>
    </citation>
    <scope>NUCLEOTIDE SEQUENCE [LARGE SCALE GENOMIC DNA]</scope>
    <source>
        <strain evidence="1 2">CECT 8626</strain>
    </source>
</reference>
<name>A0A2R8BMP0_9RHOB</name>
<dbReference type="AlphaFoldDB" id="A0A2R8BMP0"/>
<protein>
    <submittedName>
        <fullName evidence="1">Uncharacterized protein</fullName>
    </submittedName>
</protein>
<dbReference type="Proteomes" id="UP000244924">
    <property type="component" value="Unassembled WGS sequence"/>
</dbReference>
<keyword evidence="2" id="KW-1185">Reference proteome</keyword>
<gene>
    <name evidence="1" type="ORF">DEA8626_03624</name>
</gene>
<sequence>MQYEWILDVLSDLKAFAKCNGLAALAEQLDDTSLVAAAEIAQSEGATAGGLSLNAEKAVGVYRDASAGENA</sequence>